<dbReference type="EMBL" id="QTJV01000017">
    <property type="protein sequence ID" value="RFM30982.1"/>
    <property type="molecule type" value="Genomic_DNA"/>
</dbReference>
<feature type="domain" description="DUF3427" evidence="1">
    <location>
        <begin position="4"/>
        <end position="115"/>
    </location>
</feature>
<organism evidence="3 4">
    <name type="scientific">Chitinophaga silvisoli</name>
    <dbReference type="NCBI Taxonomy" id="2291814"/>
    <lineage>
        <taxon>Bacteria</taxon>
        <taxon>Pseudomonadati</taxon>
        <taxon>Bacteroidota</taxon>
        <taxon>Chitinophagia</taxon>
        <taxon>Chitinophagales</taxon>
        <taxon>Chitinophagaceae</taxon>
        <taxon>Chitinophaga</taxon>
    </lineage>
</organism>
<dbReference type="Proteomes" id="UP000261174">
    <property type="component" value="Unassembled WGS sequence"/>
</dbReference>
<dbReference type="RefSeq" id="WP_116857296.1">
    <property type="nucleotide sequence ID" value="NZ_QTJV01000017.1"/>
</dbReference>
<feature type="domain" description="HNH nuclease" evidence="2">
    <location>
        <begin position="181"/>
        <end position="230"/>
    </location>
</feature>
<evidence type="ECO:0000259" key="2">
    <source>
        <dbReference type="Pfam" id="PF13391"/>
    </source>
</evidence>
<proteinExistence type="predicted"/>
<accession>A0A3E1NSU3</accession>
<dbReference type="OrthoDB" id="67788at2"/>
<comment type="caution">
    <text evidence="3">The sequence shown here is derived from an EMBL/GenBank/DDBJ whole genome shotgun (WGS) entry which is preliminary data.</text>
</comment>
<gene>
    <name evidence="3" type="ORF">DXN04_30930</name>
</gene>
<evidence type="ECO:0000313" key="4">
    <source>
        <dbReference type="Proteomes" id="UP000261174"/>
    </source>
</evidence>
<reference evidence="3 4" key="1">
    <citation type="submission" date="2018-08" db="EMBL/GenBank/DDBJ databases">
        <title>Chitinophaga sp. K20C18050901, a novel bacterium isolated from forest soil.</title>
        <authorList>
            <person name="Wang C."/>
        </authorList>
    </citation>
    <scope>NUCLEOTIDE SEQUENCE [LARGE SCALE GENOMIC DNA]</scope>
    <source>
        <strain evidence="3 4">K20C18050901</strain>
    </source>
</reference>
<name>A0A3E1NSU3_9BACT</name>
<protein>
    <submittedName>
        <fullName evidence="3">DUF3427 domain-containing protein</fullName>
    </submittedName>
</protein>
<dbReference type="InterPro" id="IPR003615">
    <property type="entry name" value="HNH_nuc"/>
</dbReference>
<dbReference type="InterPro" id="IPR021835">
    <property type="entry name" value="DUF3427"/>
</dbReference>
<evidence type="ECO:0000259" key="1">
    <source>
        <dbReference type="Pfam" id="PF11907"/>
    </source>
</evidence>
<dbReference type="Pfam" id="PF13391">
    <property type="entry name" value="HNH_2"/>
    <property type="match status" value="1"/>
</dbReference>
<dbReference type="AlphaFoldDB" id="A0A3E1NSU3"/>
<evidence type="ECO:0000313" key="3">
    <source>
        <dbReference type="EMBL" id="RFM30982.1"/>
    </source>
</evidence>
<keyword evidence="4" id="KW-1185">Reference proteome</keyword>
<dbReference type="Pfam" id="PF11907">
    <property type="entry name" value="DUF3427"/>
    <property type="match status" value="1"/>
</dbReference>
<sequence>MLIPNEKYFKEDIYRALSVPPEKQKGSWNTGYTKYDGSYYIFANIGVAGRTGHDYDNHWGGDDLLVWYGKTESHVGQNSIKELLSRKVPVHIFTREQDRSPFLYQGLGIAVNHEPSTPVMIVWDLIKTIGEKETDEVIKEVVLNSEAPNDVLKKVVSALRRVRDGQKKLKDGLIKLYDGCCCITGSSVEEVLIACHIEPHNVRGNNQSTNGLLMRADLHNLFDANLIGIEPDTLKVRIGNKLRGSEYEYLDGVVLRRRRDGTRPDREALAERWREFISVSV</sequence>